<evidence type="ECO:0008006" key="17">
    <source>
        <dbReference type="Google" id="ProtNLM"/>
    </source>
</evidence>
<protein>
    <recommendedName>
        <fullName evidence="17">Tricalbin</fullName>
    </recommendedName>
</protein>
<dbReference type="InterPro" id="IPR031468">
    <property type="entry name" value="SMP_LBD"/>
</dbReference>
<dbReference type="CDD" id="cd21678">
    <property type="entry name" value="SMP_TCB"/>
    <property type="match status" value="1"/>
</dbReference>
<dbReference type="PIRSF" id="PIRSF037232">
    <property type="entry name" value="Tricalbin"/>
    <property type="match status" value="1"/>
</dbReference>
<dbReference type="InterPro" id="IPR056910">
    <property type="entry name" value="TCB1-3_C2"/>
</dbReference>
<keyword evidence="5" id="KW-0677">Repeat</keyword>
<feature type="region of interest" description="Disordered" evidence="11">
    <location>
        <begin position="1268"/>
        <end position="1329"/>
    </location>
</feature>
<dbReference type="GO" id="GO:0005789">
    <property type="term" value="C:endoplasmic reticulum membrane"/>
    <property type="evidence" value="ECO:0007669"/>
    <property type="project" value="UniProtKB-SubCell"/>
</dbReference>
<dbReference type="CDD" id="cd04044">
    <property type="entry name" value="C2A_Tricalbin-like"/>
    <property type="match status" value="1"/>
</dbReference>
<feature type="region of interest" description="Disordered" evidence="11">
    <location>
        <begin position="1454"/>
        <end position="1494"/>
    </location>
</feature>
<comment type="subcellular location">
    <subcellularLocation>
        <location evidence="1">Endoplasmic reticulum membrane</location>
    </subcellularLocation>
</comment>
<accession>A0A507AIB7</accession>
<dbReference type="CDD" id="cd04045">
    <property type="entry name" value="C2C_Tricalbin-like"/>
    <property type="match status" value="1"/>
</dbReference>
<dbReference type="GO" id="GO:0006869">
    <property type="term" value="P:lipid transport"/>
    <property type="evidence" value="ECO:0007669"/>
    <property type="project" value="UniProtKB-KW"/>
</dbReference>
<dbReference type="GeneID" id="41977093"/>
<dbReference type="EMBL" id="SKBQ01000071">
    <property type="protein sequence ID" value="TPX08942.1"/>
    <property type="molecule type" value="Genomic_DNA"/>
</dbReference>
<feature type="region of interest" description="Disordered" evidence="11">
    <location>
        <begin position="1"/>
        <end position="34"/>
    </location>
</feature>
<keyword evidence="10 12" id="KW-0472">Membrane</keyword>
<feature type="domain" description="C2" evidence="13">
    <location>
        <begin position="434"/>
        <end position="553"/>
    </location>
</feature>
<proteinExistence type="predicted"/>
<evidence type="ECO:0000256" key="6">
    <source>
        <dbReference type="ARBA" id="ARBA00022824"/>
    </source>
</evidence>
<keyword evidence="4 12" id="KW-0812">Transmembrane</keyword>
<sequence length="1494" mass="164996">MSTAQEAHELKQQGAEEASRDPNSSVTADDAQRKIIEESRKVGVAAFNFDPDATPEEKRAQAKAAIPDNFHNPKRQKGFAIATDIDDGAKAAYDLPAPSKAGVVDVAKDEDGKPLSKDAADGKPEMGEKTGWAPRFGWPMESIQDAESLLDHSTWLEGRLPDKFYGDWYHNAAIIFFACITSWLVAVFGGGIAWVFIIMAICSTYYRTSIRRVRRNFRDDLRREMSLKKLESDNESLEWINSFMFKFWPIFQPVLAQTVINSVDQVLSSATPAFLDSLKLKTFTLGSKPPRMEHVKTYPKAEDDVVIMDWKFSFTPNDTADMTTRQIKNKINPKVVLEIRVGKAMISKGLDVIVEDMAFSGIMRLKIKLQIPFPHVEKVEMCFLERPTIDYVCKPLGGDTFGFDINFIPGLESFILEQIHGNLAPMMYAPNTFPIEVAKMLAGTPVDQAIGVVAITLHGANSLKNPDNFSGTTDPYAIVTLNKRQPLAQTKTIKDTHNPRWNETHYIIVTSFRDSLDTIIYDYNDFRKDKELGVASFQLENLEELNEYENETLEVISDGKARGSLSCDIRFFPVLQPEKGPDGKDEPLPESNTGILRFNVEQAKDLDGTKSLVGLLNPYAVLLLNGKEIHQTKKLKRTNNPIWENGSKEILITDRKQAKLGVVIKDDRDIAGDQVIGTYQIKVDDMLELMEKGKDWYNLTGVKTGRAKMQAQWKPVAIQGVIGGTGGYQTPIGVMRFHFQKAKDLRNFETMGKSDPYTRVLLSGVEKARTVTFRNNLNPEWDEVLYVPVHSPRERLQLEVMDAEKMGRDRSLGLVEVYAGDYIGQDESGEYLTDDKKHLHEDGLRIHGKGMAKGILTYTVAFYPCLNIADPEEEEEAEGKASLDAARNPDAGKISSLDRKPRESLDVQGADKVPPTPTSPTMPKSPTSTVARKSRDDPKPPKVHLTPQELLKYESGLIVFKLMEAELPRSDCCVEVYVDDMAYPSYISTRARSRSHKYDEIGDCFIRELDFSKLTLKIREKEEKRHEDQRDLARLTGNTLDTLKQCLNNPTTLKMKDEDGRVSTVKISLKYIPVKMQLDPSESINNMGNLRVDVLDAADLPSADRNGKSDPYCKFELNGHEVFKTKVQKKTLHPAWNEFFELPVPSRTAAKFRVQVLDWDFADKPDLLGCADINLEQLDPFKAQEVHLTLDGKSGVLRLRLLFRPDYVVRSRQGSSTFSGTFAAPGRIVTGVAGAPIKGGVAVAGVVGHGVGKGASFLKRGFKGKKDDEGNGLVVPSGSNTDLPTITTTEPAPSGLRRSTGLTDGEPTSEVPPGPANGATSSPHQRTKSIGAASIHSLAPGAPGTGAASFTVISASGYPPSSDVYVVVNQLTPKPKTIGKTKDHKAPSGTVKFDETFRAAACAPDTQFQIQVREHHTFGKDGDLGESVFFVDDSGSGGEKEINVGSGTVTLKSSFAPAAGEGGSVMDSPKASSLRRSFLSKRESRLPSREGTPS</sequence>
<dbReference type="InterPro" id="IPR037761">
    <property type="entry name" value="C2A_Tricalbin"/>
</dbReference>
<keyword evidence="3" id="KW-0597">Phosphoprotein</keyword>
<dbReference type="PANTHER" id="PTHR46980:SF2">
    <property type="entry name" value="TRICALBIN-1-RELATED"/>
    <property type="match status" value="1"/>
</dbReference>
<gene>
    <name evidence="15" type="ORF">E0L32_009646</name>
</gene>
<feature type="domain" description="C2" evidence="13">
    <location>
        <begin position="577"/>
        <end position="697"/>
    </location>
</feature>
<dbReference type="Pfam" id="PF24920">
    <property type="entry name" value="C2_TCB1"/>
    <property type="match status" value="1"/>
</dbReference>
<dbReference type="InterPro" id="IPR037765">
    <property type="entry name" value="C2B_Tricalbin"/>
</dbReference>
<reference evidence="15 16" key="1">
    <citation type="submission" date="2019-06" db="EMBL/GenBank/DDBJ databases">
        <title>Draft genome sequence of the filamentous fungus Phialemoniopsis curvata isolated from diesel fuel.</title>
        <authorList>
            <person name="Varaljay V.A."/>
            <person name="Lyon W.J."/>
            <person name="Crouch A.L."/>
            <person name="Drake C.E."/>
            <person name="Hollomon J.M."/>
            <person name="Nadeau L.J."/>
            <person name="Nunn H.S."/>
            <person name="Stevenson B.S."/>
            <person name="Bojanowski C.L."/>
            <person name="Crookes-Goodson W.J."/>
        </authorList>
    </citation>
    <scope>NUCLEOTIDE SEQUENCE [LARGE SCALE GENOMIC DNA]</scope>
    <source>
        <strain evidence="15 16">D216</strain>
    </source>
</reference>
<evidence type="ECO:0000256" key="12">
    <source>
        <dbReference type="SAM" id="Phobius"/>
    </source>
</evidence>
<evidence type="ECO:0000256" key="5">
    <source>
        <dbReference type="ARBA" id="ARBA00022737"/>
    </source>
</evidence>
<dbReference type="InterPro" id="IPR017147">
    <property type="entry name" value="Tricalbin"/>
</dbReference>
<evidence type="ECO:0000256" key="4">
    <source>
        <dbReference type="ARBA" id="ARBA00022692"/>
    </source>
</evidence>
<keyword evidence="6" id="KW-0256">Endoplasmic reticulum</keyword>
<dbReference type="GO" id="GO:0008289">
    <property type="term" value="F:lipid binding"/>
    <property type="evidence" value="ECO:0007669"/>
    <property type="project" value="UniProtKB-KW"/>
</dbReference>
<keyword evidence="8" id="KW-0445">Lipid transport</keyword>
<evidence type="ECO:0000259" key="14">
    <source>
        <dbReference type="PROSITE" id="PS51847"/>
    </source>
</evidence>
<dbReference type="OrthoDB" id="1029639at2759"/>
<evidence type="ECO:0000256" key="10">
    <source>
        <dbReference type="ARBA" id="ARBA00023136"/>
    </source>
</evidence>
<evidence type="ECO:0000313" key="15">
    <source>
        <dbReference type="EMBL" id="TPX08942.1"/>
    </source>
</evidence>
<feature type="domain" description="SMP-LTD" evidence="14">
    <location>
        <begin position="233"/>
        <end position="438"/>
    </location>
</feature>
<dbReference type="Proteomes" id="UP000319257">
    <property type="component" value="Unassembled WGS sequence"/>
</dbReference>
<dbReference type="GO" id="GO:0061817">
    <property type="term" value="P:endoplasmic reticulum-plasma membrane tethering"/>
    <property type="evidence" value="ECO:0007669"/>
    <property type="project" value="InterPro"/>
</dbReference>
<evidence type="ECO:0000256" key="2">
    <source>
        <dbReference type="ARBA" id="ARBA00022448"/>
    </source>
</evidence>
<dbReference type="InterPro" id="IPR035892">
    <property type="entry name" value="C2_domain_sf"/>
</dbReference>
<dbReference type="SMART" id="SM00239">
    <property type="entry name" value="C2"/>
    <property type="match status" value="5"/>
</dbReference>
<evidence type="ECO:0000256" key="1">
    <source>
        <dbReference type="ARBA" id="ARBA00004586"/>
    </source>
</evidence>
<dbReference type="GO" id="GO:0071944">
    <property type="term" value="C:cell periphery"/>
    <property type="evidence" value="ECO:0007669"/>
    <property type="project" value="UniProtKB-ARBA"/>
</dbReference>
<keyword evidence="9" id="KW-0446">Lipid-binding</keyword>
<dbReference type="InterPro" id="IPR052455">
    <property type="entry name" value="Tricalbin_domain"/>
</dbReference>
<dbReference type="RefSeq" id="XP_030990653.1">
    <property type="nucleotide sequence ID" value="XM_031144634.1"/>
</dbReference>
<evidence type="ECO:0000313" key="16">
    <source>
        <dbReference type="Proteomes" id="UP000319257"/>
    </source>
</evidence>
<dbReference type="Pfam" id="PF00168">
    <property type="entry name" value="C2"/>
    <property type="match status" value="5"/>
</dbReference>
<dbReference type="PROSITE" id="PS51847">
    <property type="entry name" value="SMP"/>
    <property type="match status" value="1"/>
</dbReference>
<name>A0A507AIB7_9PEZI</name>
<dbReference type="InterPro" id="IPR037762">
    <property type="entry name" value="C2C_Tricalbin"/>
</dbReference>
<evidence type="ECO:0000256" key="8">
    <source>
        <dbReference type="ARBA" id="ARBA00023055"/>
    </source>
</evidence>
<dbReference type="InterPro" id="IPR000008">
    <property type="entry name" value="C2_dom"/>
</dbReference>
<organism evidence="15 16">
    <name type="scientific">Thyridium curvatum</name>
    <dbReference type="NCBI Taxonomy" id="1093900"/>
    <lineage>
        <taxon>Eukaryota</taxon>
        <taxon>Fungi</taxon>
        <taxon>Dikarya</taxon>
        <taxon>Ascomycota</taxon>
        <taxon>Pezizomycotina</taxon>
        <taxon>Sordariomycetes</taxon>
        <taxon>Sordariomycetidae</taxon>
        <taxon>Thyridiales</taxon>
        <taxon>Thyridiaceae</taxon>
        <taxon>Thyridium</taxon>
    </lineage>
</organism>
<evidence type="ECO:0000256" key="11">
    <source>
        <dbReference type="SAM" id="MobiDB-lite"/>
    </source>
</evidence>
<feature type="region of interest" description="Disordered" evidence="11">
    <location>
        <begin position="47"/>
        <end position="75"/>
    </location>
</feature>
<evidence type="ECO:0000256" key="3">
    <source>
        <dbReference type="ARBA" id="ARBA00022553"/>
    </source>
</evidence>
<feature type="domain" description="C2" evidence="13">
    <location>
        <begin position="714"/>
        <end position="832"/>
    </location>
</feature>
<keyword evidence="16" id="KW-1185">Reference proteome</keyword>
<dbReference type="InParanoid" id="A0A507AIB7"/>
<feature type="compositionally biased region" description="Polar residues" evidence="11">
    <location>
        <begin position="1277"/>
        <end position="1291"/>
    </location>
</feature>
<keyword evidence="7 12" id="KW-1133">Transmembrane helix</keyword>
<feature type="domain" description="C2" evidence="13">
    <location>
        <begin position="1070"/>
        <end position="1190"/>
    </location>
</feature>
<dbReference type="Gene3D" id="2.60.40.150">
    <property type="entry name" value="C2 domain"/>
    <property type="match status" value="5"/>
</dbReference>
<dbReference type="CDD" id="cd04040">
    <property type="entry name" value="C2D_Tricalbin-like"/>
    <property type="match status" value="1"/>
</dbReference>
<keyword evidence="2" id="KW-0813">Transport</keyword>
<dbReference type="PANTHER" id="PTHR46980">
    <property type="entry name" value="TRICALBIN-1-RELATED"/>
    <property type="match status" value="1"/>
</dbReference>
<dbReference type="SUPFAM" id="SSF49562">
    <property type="entry name" value="C2 domain (Calcium/lipid-binding domain, CaLB)"/>
    <property type="match status" value="5"/>
</dbReference>
<feature type="region of interest" description="Disordered" evidence="11">
    <location>
        <begin position="874"/>
        <end position="945"/>
    </location>
</feature>
<dbReference type="Pfam" id="PF25669">
    <property type="entry name" value="SMP_MUG190-like"/>
    <property type="match status" value="1"/>
</dbReference>
<dbReference type="STRING" id="1093900.A0A507AIB7"/>
<dbReference type="FunCoup" id="A0A507AIB7">
    <property type="interactions" value="100"/>
</dbReference>
<feature type="transmembrane region" description="Helical" evidence="12">
    <location>
        <begin position="173"/>
        <end position="206"/>
    </location>
</feature>
<evidence type="ECO:0000259" key="13">
    <source>
        <dbReference type="PROSITE" id="PS50004"/>
    </source>
</evidence>
<evidence type="ECO:0000256" key="9">
    <source>
        <dbReference type="ARBA" id="ARBA00023121"/>
    </source>
</evidence>
<dbReference type="InterPro" id="IPR037756">
    <property type="entry name" value="C2D_Tricalbin"/>
</dbReference>
<feature type="domain" description="C2" evidence="13">
    <location>
        <begin position="1329"/>
        <end position="1444"/>
    </location>
</feature>
<dbReference type="CDD" id="cd04052">
    <property type="entry name" value="C2B_Tricalbin-like"/>
    <property type="match status" value="1"/>
</dbReference>
<feature type="compositionally biased region" description="Basic and acidic residues" evidence="11">
    <location>
        <begin position="1"/>
        <end position="11"/>
    </location>
</feature>
<feature type="compositionally biased region" description="Basic and acidic residues" evidence="11">
    <location>
        <begin position="896"/>
        <end position="905"/>
    </location>
</feature>
<comment type="caution">
    <text evidence="15">The sequence shown here is derived from an EMBL/GenBank/DDBJ whole genome shotgun (WGS) entry which is preliminary data.</text>
</comment>
<evidence type="ECO:0000256" key="7">
    <source>
        <dbReference type="ARBA" id="ARBA00022989"/>
    </source>
</evidence>
<dbReference type="PROSITE" id="PS50004">
    <property type="entry name" value="C2"/>
    <property type="match status" value="5"/>
</dbReference>